<organism evidence="2 3">
    <name type="scientific">Volvox africanus</name>
    <dbReference type="NCBI Taxonomy" id="51714"/>
    <lineage>
        <taxon>Eukaryota</taxon>
        <taxon>Viridiplantae</taxon>
        <taxon>Chlorophyta</taxon>
        <taxon>core chlorophytes</taxon>
        <taxon>Chlorophyceae</taxon>
        <taxon>CS clade</taxon>
        <taxon>Chlamydomonadales</taxon>
        <taxon>Volvocaceae</taxon>
        <taxon>Volvox</taxon>
    </lineage>
</organism>
<sequence>MPLDFKEVAPDPKVKENNQKARLIALAERKGKGPAPLHLDSQVIPTLVRKVGDWKTGRISQAMCEAYLDRHTLVFDRELLAKMFTEGDYQKEGSLDTRALTIAISGRFPKREHTADWRALSALLLGLPDLVLVEDLEAAMLRSSADNPGRGTYNATSIWDSPPPPLPPVRRRTGSGQSSSSGRRKEPSMEWNDTMTRTAAAAAIAGLNASSGGGAAAAPAAPANALGGMTRSGSAGGALDATGALAGGGTQATSALTGVVGTTGGLKQVSQVPDEQRLNASLMGTGGAGARSTFGTLRDFNDFARGLEVAPQLTADTSTAAGLGPGSTADASSQRFTATRLGSPKDTVRVWAAPLPPSAISLPATALRTLRESVRSTISSKPEFGRAFKPLDSHDLDLKKTLGKDMDMEKSLARVEPVRDTKVLPQADYVAWCDYAANCRTSPHGWYSAHPAAAVQDAGDHKYPWC</sequence>
<dbReference type="EMBL" id="BNCO01000010">
    <property type="protein sequence ID" value="GIL50975.1"/>
    <property type="molecule type" value="Genomic_DNA"/>
</dbReference>
<name>A0A8J4AZM6_9CHLO</name>
<protein>
    <submittedName>
        <fullName evidence="2">Uncharacterized protein</fullName>
    </submittedName>
</protein>
<proteinExistence type="predicted"/>
<evidence type="ECO:0000313" key="3">
    <source>
        <dbReference type="Proteomes" id="UP000747399"/>
    </source>
</evidence>
<dbReference type="AlphaFoldDB" id="A0A8J4AZM6"/>
<evidence type="ECO:0000313" key="2">
    <source>
        <dbReference type="EMBL" id="GIL50975.1"/>
    </source>
</evidence>
<feature type="region of interest" description="Disordered" evidence="1">
    <location>
        <begin position="152"/>
        <end position="191"/>
    </location>
</feature>
<evidence type="ECO:0000256" key="1">
    <source>
        <dbReference type="SAM" id="MobiDB-lite"/>
    </source>
</evidence>
<dbReference type="Proteomes" id="UP000747399">
    <property type="component" value="Unassembled WGS sequence"/>
</dbReference>
<comment type="caution">
    <text evidence="2">The sequence shown here is derived from an EMBL/GenBank/DDBJ whole genome shotgun (WGS) entry which is preliminary data.</text>
</comment>
<accession>A0A8J4AZM6</accession>
<gene>
    <name evidence="2" type="ORF">Vafri_7052</name>
</gene>
<keyword evidence="3" id="KW-1185">Reference proteome</keyword>
<reference evidence="2" key="1">
    <citation type="journal article" date="2021" name="Proc. Natl. Acad. Sci. U.S.A.">
        <title>Three genomes in the algal genus Volvox reveal the fate of a haploid sex-determining region after a transition to homothallism.</title>
        <authorList>
            <person name="Yamamoto K."/>
            <person name="Hamaji T."/>
            <person name="Kawai-Toyooka H."/>
            <person name="Matsuzaki R."/>
            <person name="Takahashi F."/>
            <person name="Nishimura Y."/>
            <person name="Kawachi M."/>
            <person name="Noguchi H."/>
            <person name="Minakuchi Y."/>
            <person name="Umen J.G."/>
            <person name="Toyoda A."/>
            <person name="Nozaki H."/>
        </authorList>
    </citation>
    <scope>NUCLEOTIDE SEQUENCE</scope>
    <source>
        <strain evidence="2">NIES-3780</strain>
    </source>
</reference>